<dbReference type="EMBL" id="CP006912">
    <property type="protein sequence ID" value="AHB47613.1"/>
    <property type="molecule type" value="Genomic_DNA"/>
</dbReference>
<dbReference type="PANTHER" id="PTHR43305:SF1">
    <property type="entry name" value="FAMILY N-ACETYLTRANSFERASE, PUTATIVE (AFU_ORTHOLOGUE AFUA_2G01380)-RELATED"/>
    <property type="match status" value="1"/>
</dbReference>
<protein>
    <submittedName>
        <fullName evidence="2">Acetyltransferase</fullName>
    </submittedName>
</protein>
<keyword evidence="3" id="KW-1185">Reference proteome</keyword>
<dbReference type="Proteomes" id="UP000018542">
    <property type="component" value="Chromosome"/>
</dbReference>
<sequence length="171" mass="18729">MFSMSRPDYRIAPARSERDVEDVRALFQAYAAWLGLDLMYQGFADELAGLPGKYAPPGGALLLARSDEGVPAGCVGLRPLDRQGCCEMKRLYVAPEARGHGVGRVLAHAVIAEATRIGYREIMLDSLPKLEQATAMYRRMGFRPIAPYYDTPVVATLFFSKRLGVEGASEG</sequence>
<dbReference type="SUPFAM" id="SSF55729">
    <property type="entry name" value="Acyl-CoA N-acyltransferases (Nat)"/>
    <property type="match status" value="1"/>
</dbReference>
<name>V5SAE6_9HYPH</name>
<dbReference type="HOGENOM" id="CLU_013985_11_0_5"/>
<proteinExistence type="predicted"/>
<evidence type="ECO:0000259" key="1">
    <source>
        <dbReference type="PROSITE" id="PS51186"/>
    </source>
</evidence>
<dbReference type="STRING" id="1029756.W911_03010"/>
<dbReference type="GO" id="GO:0016747">
    <property type="term" value="F:acyltransferase activity, transferring groups other than amino-acyl groups"/>
    <property type="evidence" value="ECO:0007669"/>
    <property type="project" value="InterPro"/>
</dbReference>
<reference evidence="2 3" key="1">
    <citation type="journal article" date="2014" name="Genome Announc.">
        <title>Complete Genome Sequence of Hyphomicrobium nitrativorans Strain NL23, a Denitrifying Bacterium Isolated from Biofilm of a Methanol-Fed Denitrification System Treating Seawater at the Montreal Biodome.</title>
        <authorList>
            <person name="Martineau C."/>
            <person name="Villeneuve C."/>
            <person name="Mauffrey F."/>
            <person name="Villemur R."/>
        </authorList>
    </citation>
    <scope>NUCLEOTIDE SEQUENCE [LARGE SCALE GENOMIC DNA]</scope>
    <source>
        <strain evidence="2">NL23</strain>
    </source>
</reference>
<evidence type="ECO:0000313" key="2">
    <source>
        <dbReference type="EMBL" id="AHB47613.1"/>
    </source>
</evidence>
<dbReference type="PANTHER" id="PTHR43305">
    <property type="entry name" value="FAMILY N-ACETYLTRANSFERASE, PUTATIVE (AFU_ORTHOLOGUE AFUA_2G01380)-RELATED"/>
    <property type="match status" value="1"/>
</dbReference>
<dbReference type="Gene3D" id="3.40.630.30">
    <property type="match status" value="1"/>
</dbReference>
<dbReference type="AlphaFoldDB" id="V5SAE6"/>
<accession>V5SAE6</accession>
<dbReference type="PATRIC" id="fig|1029756.8.peg.633"/>
<gene>
    <name evidence="2" type="ORF">W911_03010</name>
</gene>
<keyword evidence="2" id="KW-0808">Transferase</keyword>
<feature type="domain" description="N-acetyltransferase" evidence="1">
    <location>
        <begin position="9"/>
        <end position="164"/>
    </location>
</feature>
<dbReference type="Pfam" id="PF00583">
    <property type="entry name" value="Acetyltransf_1"/>
    <property type="match status" value="1"/>
</dbReference>
<evidence type="ECO:0000313" key="3">
    <source>
        <dbReference type="Proteomes" id="UP000018542"/>
    </source>
</evidence>
<dbReference type="KEGG" id="hni:W911_03010"/>
<dbReference type="PROSITE" id="PS51186">
    <property type="entry name" value="GNAT"/>
    <property type="match status" value="1"/>
</dbReference>
<dbReference type="InterPro" id="IPR016181">
    <property type="entry name" value="Acyl_CoA_acyltransferase"/>
</dbReference>
<dbReference type="CDD" id="cd04301">
    <property type="entry name" value="NAT_SF"/>
    <property type="match status" value="1"/>
</dbReference>
<dbReference type="InterPro" id="IPR000182">
    <property type="entry name" value="GNAT_dom"/>
</dbReference>
<organism evidence="2 3">
    <name type="scientific">Hyphomicrobium nitrativorans NL23</name>
    <dbReference type="NCBI Taxonomy" id="1029756"/>
    <lineage>
        <taxon>Bacteria</taxon>
        <taxon>Pseudomonadati</taxon>
        <taxon>Pseudomonadota</taxon>
        <taxon>Alphaproteobacteria</taxon>
        <taxon>Hyphomicrobiales</taxon>
        <taxon>Hyphomicrobiaceae</taxon>
        <taxon>Hyphomicrobium</taxon>
    </lineage>
</organism>
<dbReference type="InterPro" id="IPR052777">
    <property type="entry name" value="Acetyltransferase_Enz"/>
</dbReference>